<dbReference type="Proteomes" id="UP000251314">
    <property type="component" value="Unassembled WGS sequence"/>
</dbReference>
<feature type="compositionally biased region" description="Basic and acidic residues" evidence="1">
    <location>
        <begin position="117"/>
        <end position="130"/>
    </location>
</feature>
<dbReference type="VEuPathDB" id="FungiDB:PC110_g14638"/>
<dbReference type="OrthoDB" id="129154at2759"/>
<evidence type="ECO:0000313" key="2">
    <source>
        <dbReference type="EMBL" id="RAW28992.1"/>
    </source>
</evidence>
<evidence type="ECO:0000313" key="3">
    <source>
        <dbReference type="Proteomes" id="UP000251314"/>
    </source>
</evidence>
<name>A0A329RZZ7_9STRA</name>
<proteinExistence type="predicted"/>
<organism evidence="2 3">
    <name type="scientific">Phytophthora cactorum</name>
    <dbReference type="NCBI Taxonomy" id="29920"/>
    <lineage>
        <taxon>Eukaryota</taxon>
        <taxon>Sar</taxon>
        <taxon>Stramenopiles</taxon>
        <taxon>Oomycota</taxon>
        <taxon>Peronosporomycetes</taxon>
        <taxon>Peronosporales</taxon>
        <taxon>Peronosporaceae</taxon>
        <taxon>Phytophthora</taxon>
    </lineage>
</organism>
<reference evidence="2 3" key="1">
    <citation type="submission" date="2018-01" db="EMBL/GenBank/DDBJ databases">
        <title>Draft genome of the strawberry crown rot pathogen Phytophthora cactorum.</title>
        <authorList>
            <person name="Armitage A.D."/>
            <person name="Lysoe E."/>
            <person name="Nellist C.F."/>
            <person name="Harrison R.J."/>
            <person name="Brurberg M.B."/>
        </authorList>
    </citation>
    <scope>NUCLEOTIDE SEQUENCE [LARGE SCALE GENOMIC DNA]</scope>
    <source>
        <strain evidence="2 3">10300</strain>
    </source>
</reference>
<comment type="caution">
    <text evidence="2">The sequence shown here is derived from an EMBL/GenBank/DDBJ whole genome shotgun (WGS) entry which is preliminary data.</text>
</comment>
<sequence length="130" mass="14489">MQEGPASVAVIKDLRRKVDGILTAKEKVVQIMTDHVEVLPPPPPNTEKKSQMYYSIRPYVPVGFQNDPLYAKPTEQEGESCESKTCSSSCYGDGCQEEPRTTWNSSGRPRGKTFGKGQEEANTKEERGHK</sequence>
<keyword evidence="3" id="KW-1185">Reference proteome</keyword>
<dbReference type="STRING" id="29920.A0A329RZZ7"/>
<protein>
    <submittedName>
        <fullName evidence="2">Uncharacterized protein</fullName>
    </submittedName>
</protein>
<dbReference type="AlphaFoldDB" id="A0A329RZZ7"/>
<evidence type="ECO:0000256" key="1">
    <source>
        <dbReference type="SAM" id="MobiDB-lite"/>
    </source>
</evidence>
<feature type="region of interest" description="Disordered" evidence="1">
    <location>
        <begin position="67"/>
        <end position="130"/>
    </location>
</feature>
<gene>
    <name evidence="2" type="ORF">PC110_g14638</name>
</gene>
<accession>A0A329RZZ7</accession>
<dbReference type="EMBL" id="MJFZ01000455">
    <property type="protein sequence ID" value="RAW28992.1"/>
    <property type="molecule type" value="Genomic_DNA"/>
</dbReference>